<dbReference type="PIRSF" id="PIRSF003170">
    <property type="entry name" value="Pet18p"/>
    <property type="match status" value="1"/>
</dbReference>
<keyword evidence="1" id="KW-0784">Thiamine biosynthesis</keyword>
<protein>
    <recommendedName>
        <fullName evidence="1">Aminopyrimidine aminohydrolase</fullName>
        <ecNumber evidence="1">3.5.99.2</ecNumber>
    </recommendedName>
</protein>
<dbReference type="EC" id="3.5.99.2" evidence="1"/>
<dbReference type="RefSeq" id="WP_271887439.1">
    <property type="nucleotide sequence ID" value="NZ_JAQBIE010000002.1"/>
</dbReference>
<evidence type="ECO:0000259" key="2">
    <source>
        <dbReference type="Pfam" id="PF03070"/>
    </source>
</evidence>
<comment type="pathway">
    <text evidence="1">Cofactor biosynthesis; thiamine diphosphate biosynthesis.</text>
</comment>
<comment type="catalytic activity">
    <reaction evidence="1">
        <text>4-amino-5-aminomethyl-2-methylpyrimidine + H2O = 4-amino-5-hydroxymethyl-2-methylpyrimidine + NH4(+)</text>
        <dbReference type="Rhea" id="RHEA:31799"/>
        <dbReference type="ChEBI" id="CHEBI:15377"/>
        <dbReference type="ChEBI" id="CHEBI:16892"/>
        <dbReference type="ChEBI" id="CHEBI:28938"/>
        <dbReference type="ChEBI" id="CHEBI:63416"/>
        <dbReference type="EC" id="3.5.99.2"/>
    </reaction>
</comment>
<dbReference type="CDD" id="cd19358">
    <property type="entry name" value="TenA_E_Spr0628-like"/>
    <property type="match status" value="1"/>
</dbReference>
<keyword evidence="4" id="KW-1185">Reference proteome</keyword>
<dbReference type="SUPFAM" id="SSF48613">
    <property type="entry name" value="Heme oxygenase-like"/>
    <property type="match status" value="1"/>
</dbReference>
<comment type="catalytic activity">
    <reaction evidence="1">
        <text>thiamine + H2O = 5-(2-hydroxyethyl)-4-methylthiazole + 4-amino-5-hydroxymethyl-2-methylpyrimidine + H(+)</text>
        <dbReference type="Rhea" id="RHEA:17509"/>
        <dbReference type="ChEBI" id="CHEBI:15377"/>
        <dbReference type="ChEBI" id="CHEBI:15378"/>
        <dbReference type="ChEBI" id="CHEBI:16892"/>
        <dbReference type="ChEBI" id="CHEBI:17957"/>
        <dbReference type="ChEBI" id="CHEBI:18385"/>
        <dbReference type="EC" id="3.5.99.2"/>
    </reaction>
</comment>
<dbReference type="Pfam" id="PF03070">
    <property type="entry name" value="TENA_THI-4"/>
    <property type="match status" value="1"/>
</dbReference>
<keyword evidence="1" id="KW-0378">Hydrolase</keyword>
<dbReference type="EMBL" id="JAQBIE010000002">
    <property type="protein sequence ID" value="MDB6176304.1"/>
    <property type="molecule type" value="Genomic_DNA"/>
</dbReference>
<organism evidence="3 4">
    <name type="scientific">Paracoccus onchidii</name>
    <dbReference type="NCBI Taxonomy" id="3017813"/>
    <lineage>
        <taxon>Bacteria</taxon>
        <taxon>Pseudomonadati</taxon>
        <taxon>Pseudomonadota</taxon>
        <taxon>Alphaproteobacteria</taxon>
        <taxon>Rhodobacterales</taxon>
        <taxon>Paracoccaceae</taxon>
        <taxon>Paracoccus</taxon>
    </lineage>
</organism>
<evidence type="ECO:0000313" key="3">
    <source>
        <dbReference type="EMBL" id="MDB6176304.1"/>
    </source>
</evidence>
<dbReference type="InterPro" id="IPR050967">
    <property type="entry name" value="Thiamine_Salvage_TenA"/>
</dbReference>
<gene>
    <name evidence="3" type="ORF">PAF17_02145</name>
</gene>
<comment type="function">
    <text evidence="1">Catalyzes an amino-pyrimidine hydrolysis reaction at the C5' of the pyrimidine moiety of thiamine compounds, a reaction that is part of a thiamine salvage pathway. Thus, catalyzes the conversion of 4-amino-5-aminomethyl-2-methylpyrimidine to 4-amino-5-hydroxymethyl-2-methylpyrimidine (HMP).</text>
</comment>
<name>A0ABT4ZAC4_9RHOB</name>
<dbReference type="PANTHER" id="PTHR43198">
    <property type="entry name" value="BIFUNCTIONAL TH2 PROTEIN"/>
    <property type="match status" value="1"/>
</dbReference>
<evidence type="ECO:0000256" key="1">
    <source>
        <dbReference type="PIRNR" id="PIRNR003170"/>
    </source>
</evidence>
<comment type="similarity">
    <text evidence="1">Belongs to the TenA family.</text>
</comment>
<accession>A0ABT4ZAC4</accession>
<dbReference type="PANTHER" id="PTHR43198:SF2">
    <property type="entry name" value="SI:CH1073-67J19.1-RELATED"/>
    <property type="match status" value="1"/>
</dbReference>
<dbReference type="InterPro" id="IPR016084">
    <property type="entry name" value="Haem_Oase-like_multi-hlx"/>
</dbReference>
<sequence>MTKSQRPQLTARMLTQEAVSFEAMIEHRFVRDIEADSLPAPVFDRYLLIEGAFVETAIAIFGYAVARSEDLADRRKLIASLDALANQQMPYFEMAYEMRGLSPDPDLQSDPRVAAFRDGMLDIARHGSFAEILTAMFAAEWMYWTWCRRAAQASISDPMLADWVGLHADAGFAAQAQWLRDRLDRLGHDMDDAAQDAAVTVFGHVQRLEIAFHDAAYGPDQSEISAP</sequence>
<comment type="caution">
    <text evidence="3">The sequence shown here is derived from an EMBL/GenBank/DDBJ whole genome shotgun (WGS) entry which is preliminary data.</text>
</comment>
<dbReference type="InterPro" id="IPR026285">
    <property type="entry name" value="TenA_E"/>
</dbReference>
<reference evidence="3" key="1">
    <citation type="submission" date="2022-12" db="EMBL/GenBank/DDBJ databases">
        <title>Paracoccus onchidii sp. nov., isolated from a marine invertebrate from the South China Sea.</title>
        <authorList>
            <person name="Xu S."/>
            <person name="Liu Z."/>
            <person name="Xu Y."/>
        </authorList>
    </citation>
    <scope>NUCLEOTIDE SEQUENCE</scope>
    <source>
        <strain evidence="3">Z330</strain>
    </source>
</reference>
<dbReference type="InterPro" id="IPR004305">
    <property type="entry name" value="Thiaminase-2/PQQC"/>
</dbReference>
<dbReference type="Proteomes" id="UP001165641">
    <property type="component" value="Unassembled WGS sequence"/>
</dbReference>
<evidence type="ECO:0000313" key="4">
    <source>
        <dbReference type="Proteomes" id="UP001165641"/>
    </source>
</evidence>
<feature type="domain" description="Thiaminase-2/PQQC" evidence="2">
    <location>
        <begin position="23"/>
        <end position="217"/>
    </location>
</feature>
<proteinExistence type="inferred from homology"/>
<dbReference type="Gene3D" id="1.20.910.10">
    <property type="entry name" value="Heme oxygenase-like"/>
    <property type="match status" value="1"/>
</dbReference>